<gene>
    <name evidence="7" type="ORF">SAC06_00985</name>
</gene>
<evidence type="ECO:0000256" key="3">
    <source>
        <dbReference type="ARBA" id="ARBA00022989"/>
    </source>
</evidence>
<dbReference type="InterPro" id="IPR050932">
    <property type="entry name" value="TM2D1-3-like"/>
</dbReference>
<name>A0AAU7V834_9ACTO</name>
<evidence type="ECO:0000256" key="2">
    <source>
        <dbReference type="ARBA" id="ARBA00022692"/>
    </source>
</evidence>
<reference evidence="7" key="1">
    <citation type="submission" date="2023-11" db="EMBL/GenBank/DDBJ databases">
        <title>Scrofimicrobium hongkongense sp. nov., isolated from a patient with peritonitis.</title>
        <authorList>
            <person name="Lao H.Y."/>
            <person name="Wong A.Y.P."/>
            <person name="Ng T.L."/>
            <person name="Wong R.Y.L."/>
            <person name="Yau M.C.Y."/>
            <person name="Lam J.Y.W."/>
            <person name="Siu G.K.H."/>
        </authorList>
    </citation>
    <scope>NUCLEOTIDE SEQUENCE</scope>
    <source>
        <strain evidence="7">R131</strain>
    </source>
</reference>
<sequence length="124" mass="13654">MAYQTEPQYPQQPDSGYYTTVPPKSFVVTWLFAWLLGTFGVDRFYLGKIGTGVLKLLTGGGFGIWTLVDVLITLFGGQTDKWGRPLVGYEENKTMAWIITLVFLFGGVVLAIVTGVLSAIFSSF</sequence>
<evidence type="ECO:0000313" key="7">
    <source>
        <dbReference type="EMBL" id="XBW08164.1"/>
    </source>
</evidence>
<dbReference type="EMBL" id="CP138335">
    <property type="protein sequence ID" value="XBW08164.1"/>
    <property type="molecule type" value="Genomic_DNA"/>
</dbReference>
<evidence type="ECO:0000256" key="4">
    <source>
        <dbReference type="ARBA" id="ARBA00023136"/>
    </source>
</evidence>
<accession>A0AAU7V834</accession>
<feature type="transmembrane region" description="Helical" evidence="5">
    <location>
        <begin position="53"/>
        <end position="75"/>
    </location>
</feature>
<dbReference type="RefSeq" id="WP_350258363.1">
    <property type="nucleotide sequence ID" value="NZ_CP138335.1"/>
</dbReference>
<dbReference type="InterPro" id="IPR007829">
    <property type="entry name" value="TM2"/>
</dbReference>
<keyword evidence="4 5" id="KW-0472">Membrane</keyword>
<dbReference type="GO" id="GO:0016020">
    <property type="term" value="C:membrane"/>
    <property type="evidence" value="ECO:0007669"/>
    <property type="project" value="UniProtKB-SubCell"/>
</dbReference>
<keyword evidence="3 5" id="KW-1133">Transmembrane helix</keyword>
<evidence type="ECO:0000259" key="6">
    <source>
        <dbReference type="Pfam" id="PF05154"/>
    </source>
</evidence>
<dbReference type="PANTHER" id="PTHR21016:SF25">
    <property type="entry name" value="TM2 DOMAIN-CONTAINING PROTEIN DDB_G0277895-RELATED"/>
    <property type="match status" value="1"/>
</dbReference>
<comment type="subcellular location">
    <subcellularLocation>
        <location evidence="1">Membrane</location>
        <topology evidence="1">Multi-pass membrane protein</topology>
    </subcellularLocation>
</comment>
<feature type="transmembrane region" description="Helical" evidence="5">
    <location>
        <begin position="27"/>
        <end position="46"/>
    </location>
</feature>
<proteinExistence type="predicted"/>
<feature type="domain" description="TM2" evidence="6">
    <location>
        <begin position="23"/>
        <end position="70"/>
    </location>
</feature>
<keyword evidence="2 5" id="KW-0812">Transmembrane</keyword>
<organism evidence="7">
    <name type="scientific">Scrofimicrobium appendicitidis</name>
    <dbReference type="NCBI Taxonomy" id="3079930"/>
    <lineage>
        <taxon>Bacteria</taxon>
        <taxon>Bacillati</taxon>
        <taxon>Actinomycetota</taxon>
        <taxon>Actinomycetes</taxon>
        <taxon>Actinomycetales</taxon>
        <taxon>Actinomycetaceae</taxon>
        <taxon>Scrofimicrobium</taxon>
    </lineage>
</organism>
<dbReference type="AlphaFoldDB" id="A0AAU7V834"/>
<evidence type="ECO:0000256" key="1">
    <source>
        <dbReference type="ARBA" id="ARBA00004141"/>
    </source>
</evidence>
<evidence type="ECO:0000256" key="5">
    <source>
        <dbReference type="SAM" id="Phobius"/>
    </source>
</evidence>
<feature type="transmembrane region" description="Helical" evidence="5">
    <location>
        <begin position="95"/>
        <end position="121"/>
    </location>
</feature>
<dbReference type="PANTHER" id="PTHR21016">
    <property type="entry name" value="BETA-AMYLOID BINDING PROTEIN-RELATED"/>
    <property type="match status" value="1"/>
</dbReference>
<dbReference type="KEGG" id="sapp:SAC06_00985"/>
<protein>
    <submittedName>
        <fullName evidence="7">TM2 domain-containing protein</fullName>
    </submittedName>
</protein>
<dbReference type="Pfam" id="PF05154">
    <property type="entry name" value="TM2"/>
    <property type="match status" value="1"/>
</dbReference>